<reference evidence="2" key="1">
    <citation type="submission" date="2014-03" db="EMBL/GenBank/DDBJ databases">
        <authorList>
            <person name="Aksoy S."/>
            <person name="Warren W."/>
            <person name="Wilson R.K."/>
        </authorList>
    </citation>
    <scope>NUCLEOTIDE SEQUENCE [LARGE SCALE GENOMIC DNA]</scope>
    <source>
        <strain evidence="2">IAEA</strain>
    </source>
</reference>
<dbReference type="VEuPathDB" id="VectorBase:GPAI001168"/>
<protein>
    <submittedName>
        <fullName evidence="1">Uncharacterized protein</fullName>
    </submittedName>
</protein>
<dbReference type="InterPro" id="IPR004119">
    <property type="entry name" value="EcKL"/>
</dbReference>
<dbReference type="EnsemblMetazoa" id="GPAI001168-RA">
    <property type="protein sequence ID" value="GPAI001168-PA"/>
    <property type="gene ID" value="GPAI001168"/>
</dbReference>
<organism evidence="1 2">
    <name type="scientific">Glossina pallidipes</name>
    <name type="common">Tsetse fly</name>
    <dbReference type="NCBI Taxonomy" id="7398"/>
    <lineage>
        <taxon>Eukaryota</taxon>
        <taxon>Metazoa</taxon>
        <taxon>Ecdysozoa</taxon>
        <taxon>Arthropoda</taxon>
        <taxon>Hexapoda</taxon>
        <taxon>Insecta</taxon>
        <taxon>Pterygota</taxon>
        <taxon>Neoptera</taxon>
        <taxon>Endopterygota</taxon>
        <taxon>Diptera</taxon>
        <taxon>Brachycera</taxon>
        <taxon>Muscomorpha</taxon>
        <taxon>Hippoboscoidea</taxon>
        <taxon>Glossinidae</taxon>
        <taxon>Glossina</taxon>
    </lineage>
</organism>
<keyword evidence="2" id="KW-1185">Reference proteome</keyword>
<accession>A0A1A9Z1V5</accession>
<proteinExistence type="predicted"/>
<dbReference type="AlphaFoldDB" id="A0A1A9Z1V5"/>
<evidence type="ECO:0000313" key="2">
    <source>
        <dbReference type="Proteomes" id="UP000092445"/>
    </source>
</evidence>
<name>A0A1A9Z1V5_GLOPL</name>
<evidence type="ECO:0000313" key="1">
    <source>
        <dbReference type="EnsemblMetazoa" id="GPAI001168-PA"/>
    </source>
</evidence>
<sequence>MLINYDESALQRPEDPMIMKNFNTGLLAKDALELENASFFSLIEIAFNALFGLTKTLEDYEHITRKLEEYAINLRSRMIEYQAPQSGAGQGKPNDMVFVNYQMTVWSSPGIDLNYFFYTSLPLDMLSNDTGYSLLTIDMVIT</sequence>
<reference evidence="1" key="2">
    <citation type="submission" date="2020-05" db="UniProtKB">
        <authorList>
            <consortium name="EnsemblMetazoa"/>
        </authorList>
    </citation>
    <scope>IDENTIFICATION</scope>
    <source>
        <strain evidence="1">IAEA</strain>
    </source>
</reference>
<dbReference type="Proteomes" id="UP000092445">
    <property type="component" value="Unassembled WGS sequence"/>
</dbReference>
<dbReference type="Pfam" id="PF02958">
    <property type="entry name" value="EcKL"/>
    <property type="match status" value="1"/>
</dbReference>